<accession>A0ABS2KQ64</accession>
<evidence type="ECO:0008006" key="3">
    <source>
        <dbReference type="Google" id="ProtNLM"/>
    </source>
</evidence>
<dbReference type="Proteomes" id="UP000703038">
    <property type="component" value="Unassembled WGS sequence"/>
</dbReference>
<comment type="caution">
    <text evidence="1">The sequence shown here is derived from an EMBL/GenBank/DDBJ whole genome shotgun (WGS) entry which is preliminary data.</text>
</comment>
<organism evidence="1 2">
    <name type="scientific">Rhodococcoides corynebacterioides</name>
    <dbReference type="NCBI Taxonomy" id="53972"/>
    <lineage>
        <taxon>Bacteria</taxon>
        <taxon>Bacillati</taxon>
        <taxon>Actinomycetota</taxon>
        <taxon>Actinomycetes</taxon>
        <taxon>Mycobacteriales</taxon>
        <taxon>Nocardiaceae</taxon>
        <taxon>Rhodococcoides</taxon>
    </lineage>
</organism>
<name>A0ABS2KQ64_9NOCA</name>
<gene>
    <name evidence="1" type="ORF">JOE42_000834</name>
</gene>
<keyword evidence="2" id="KW-1185">Reference proteome</keyword>
<dbReference type="EMBL" id="JAFBBK010000001">
    <property type="protein sequence ID" value="MBM7414101.1"/>
    <property type="molecule type" value="Genomic_DNA"/>
</dbReference>
<proteinExistence type="predicted"/>
<reference evidence="1 2" key="1">
    <citation type="submission" date="2021-01" db="EMBL/GenBank/DDBJ databases">
        <title>Genomics of switchgrass bacterial isolates.</title>
        <authorList>
            <person name="Shade A."/>
        </authorList>
    </citation>
    <scope>NUCLEOTIDE SEQUENCE [LARGE SCALE GENOMIC DNA]</scope>
    <source>
        <strain evidence="1 2">PvP111</strain>
    </source>
</reference>
<protein>
    <recommendedName>
        <fullName evidence="3">Excreted virulence factor EspC (Type VII ESX diderm)</fullName>
    </recommendedName>
</protein>
<dbReference type="RefSeq" id="WP_204866875.1">
    <property type="nucleotide sequence ID" value="NZ_JAFBBK010000001.1"/>
</dbReference>
<evidence type="ECO:0000313" key="2">
    <source>
        <dbReference type="Proteomes" id="UP000703038"/>
    </source>
</evidence>
<evidence type="ECO:0000313" key="1">
    <source>
        <dbReference type="EMBL" id="MBM7414101.1"/>
    </source>
</evidence>
<sequence>MSSGRSPGGTALDEGAAREAITALEESASAVGVSAERGVGGLFGVESAGRNHRAEAAVLQDRLGRLSEGLRSWSEATAATSAALRASIEGSVSLDDVTALRVAAPGVPAQRGDR</sequence>